<dbReference type="GO" id="GO:0005576">
    <property type="term" value="C:extracellular region"/>
    <property type="evidence" value="ECO:0007669"/>
    <property type="project" value="UniProtKB-SubCell"/>
</dbReference>
<dbReference type="GO" id="GO:0016810">
    <property type="term" value="F:hydrolase activity, acting on carbon-nitrogen (but not peptide) bonds"/>
    <property type="evidence" value="ECO:0007669"/>
    <property type="project" value="InterPro"/>
</dbReference>
<dbReference type="Proteomes" id="UP000315131">
    <property type="component" value="Unassembled WGS sequence"/>
</dbReference>
<dbReference type="InterPro" id="IPR011330">
    <property type="entry name" value="Glyco_hydro/deAcase_b/a-brl"/>
</dbReference>
<dbReference type="PANTHER" id="PTHR34216:SF3">
    <property type="entry name" value="POLY-BETA-1,6-N-ACETYL-D-GLUCOSAMINE N-DEACETYLASE"/>
    <property type="match status" value="1"/>
</dbReference>
<dbReference type="AlphaFoldDB" id="A0A550HYW8"/>
<dbReference type="OrthoDB" id="1446101at2"/>
<dbReference type="PROSITE" id="PS51677">
    <property type="entry name" value="NODB"/>
    <property type="match status" value="1"/>
</dbReference>
<dbReference type="PANTHER" id="PTHR34216">
    <property type="match status" value="1"/>
</dbReference>
<gene>
    <name evidence="4" type="ORF">FGM01_10360</name>
</gene>
<evidence type="ECO:0000256" key="2">
    <source>
        <dbReference type="ARBA" id="ARBA00022729"/>
    </source>
</evidence>
<accession>A0A550HYW8</accession>
<comment type="caution">
    <text evidence="4">The sequence shown here is derived from an EMBL/GenBank/DDBJ whole genome shotgun (WGS) entry which is preliminary data.</text>
</comment>
<dbReference type="RefSeq" id="WP_143411102.1">
    <property type="nucleotide sequence ID" value="NZ_VHSF01000003.1"/>
</dbReference>
<feature type="domain" description="NodB homology" evidence="3">
    <location>
        <begin position="59"/>
        <end position="326"/>
    </location>
</feature>
<reference evidence="4 5" key="1">
    <citation type="submission" date="2019-06" db="EMBL/GenBank/DDBJ databases">
        <title>Gramella sabulilitoris sp. nov., isolated from a marine sand.</title>
        <authorList>
            <person name="Yoon J.-H."/>
        </authorList>
    </citation>
    <scope>NUCLEOTIDE SEQUENCE [LARGE SCALE GENOMIC DNA]</scope>
    <source>
        <strain evidence="4 5">HSMS-1</strain>
    </source>
</reference>
<evidence type="ECO:0000313" key="4">
    <source>
        <dbReference type="EMBL" id="TRO63905.1"/>
    </source>
</evidence>
<evidence type="ECO:0000313" key="5">
    <source>
        <dbReference type="Proteomes" id="UP000315131"/>
    </source>
</evidence>
<dbReference type="InterPro" id="IPR002509">
    <property type="entry name" value="NODB_dom"/>
</dbReference>
<keyword evidence="2" id="KW-0732">Signal</keyword>
<evidence type="ECO:0000256" key="1">
    <source>
        <dbReference type="ARBA" id="ARBA00004613"/>
    </source>
</evidence>
<keyword evidence="5" id="KW-1185">Reference proteome</keyword>
<sequence>MLAVANFHYIRKDFDSDYPSIFGLTPRQFENQLKVLSKHGKFISQAELLDLEKHSIEDNLLLITFDDGLKEQFELAKPILDRMGIPFICFINTSNFTEKKVSLVHKIHLLRSRIDPMELEEGISKNYSFQLNEKERNKAHIHYNYDPPAVARLKYLLNFKIDISDLKQIIEPLFNENFNELRMAKDLYMELDQLKDLWNGGSLGSHGHNHDPLGLIEIEDIEKDLKNTQNFFISNFGEQASLFSYPYGSYDACTGLSKALEKVGVKVAFTMERAVNYHISENPFLVARYDCNDLPGGKADLFKGKGLFENCVFAKWHTYENSTFNQ</sequence>
<dbReference type="SUPFAM" id="SSF88713">
    <property type="entry name" value="Glycoside hydrolase/deacetylase"/>
    <property type="match status" value="1"/>
</dbReference>
<dbReference type="EMBL" id="VHSF01000003">
    <property type="protein sequence ID" value="TRO63905.1"/>
    <property type="molecule type" value="Genomic_DNA"/>
</dbReference>
<dbReference type="InterPro" id="IPR051398">
    <property type="entry name" value="Polysacch_Deacetylase"/>
</dbReference>
<dbReference type="GO" id="GO:0005975">
    <property type="term" value="P:carbohydrate metabolic process"/>
    <property type="evidence" value="ECO:0007669"/>
    <property type="project" value="InterPro"/>
</dbReference>
<name>A0A550HYW8_9FLAO</name>
<dbReference type="Gene3D" id="3.20.20.370">
    <property type="entry name" value="Glycoside hydrolase/deacetylase"/>
    <property type="match status" value="1"/>
</dbReference>
<dbReference type="Pfam" id="PF01522">
    <property type="entry name" value="Polysacc_deac_1"/>
    <property type="match status" value="1"/>
</dbReference>
<organism evidence="4 5">
    <name type="scientific">Christiangramia sabulilitoris</name>
    <dbReference type="NCBI Taxonomy" id="2583991"/>
    <lineage>
        <taxon>Bacteria</taxon>
        <taxon>Pseudomonadati</taxon>
        <taxon>Bacteroidota</taxon>
        <taxon>Flavobacteriia</taxon>
        <taxon>Flavobacteriales</taxon>
        <taxon>Flavobacteriaceae</taxon>
        <taxon>Christiangramia</taxon>
    </lineage>
</organism>
<comment type="subcellular location">
    <subcellularLocation>
        <location evidence="1">Secreted</location>
    </subcellularLocation>
</comment>
<proteinExistence type="predicted"/>
<evidence type="ECO:0000259" key="3">
    <source>
        <dbReference type="PROSITE" id="PS51677"/>
    </source>
</evidence>
<protein>
    <submittedName>
        <fullName evidence="4">Polysaccharide deacetylase family protein</fullName>
    </submittedName>
</protein>